<evidence type="ECO:0000256" key="7">
    <source>
        <dbReference type="ARBA" id="ARBA00011245"/>
    </source>
</evidence>
<comment type="subcellular location">
    <subcellularLocation>
        <location evidence="3">Cytoplasm</location>
    </subcellularLocation>
</comment>
<dbReference type="InterPro" id="IPR018052">
    <property type="entry name" value="Ald1_epimerase_CS"/>
</dbReference>
<evidence type="ECO:0000256" key="6">
    <source>
        <dbReference type="ARBA" id="ARBA00006206"/>
    </source>
</evidence>
<dbReference type="InterPro" id="IPR047215">
    <property type="entry name" value="Galactose_mutarotase-like"/>
</dbReference>
<evidence type="ECO:0000256" key="9">
    <source>
        <dbReference type="ARBA" id="ARBA00022553"/>
    </source>
</evidence>
<dbReference type="InParanoid" id="A0A6P7FR50"/>
<dbReference type="GO" id="GO:0033499">
    <property type="term" value="P:galactose catabolic process via UDP-galactose, Leloir pathway"/>
    <property type="evidence" value="ECO:0007669"/>
    <property type="project" value="TreeGrafter"/>
</dbReference>
<dbReference type="InterPro" id="IPR008183">
    <property type="entry name" value="Aldose_1/G6P_1-epimerase"/>
</dbReference>
<feature type="binding site" evidence="16">
    <location>
        <begin position="193"/>
        <end position="195"/>
    </location>
    <ligand>
        <name>beta-D-galactose</name>
        <dbReference type="ChEBI" id="CHEBI:27667"/>
    </ligand>
</feature>
<dbReference type="PROSITE" id="PS00545">
    <property type="entry name" value="ALDOSE_1_EPIMERASE"/>
    <property type="match status" value="1"/>
</dbReference>
<dbReference type="FunFam" id="2.70.98.10:FF:000003">
    <property type="entry name" value="Aldose 1-epimerase"/>
    <property type="match status" value="1"/>
</dbReference>
<evidence type="ECO:0000256" key="5">
    <source>
        <dbReference type="ARBA" id="ARBA00005028"/>
    </source>
</evidence>
<dbReference type="EC" id="5.1.3.3" evidence="13"/>
<feature type="active site" description="Proton acceptor" evidence="14">
    <location>
        <position position="333"/>
    </location>
</feature>
<evidence type="ECO:0000256" key="2">
    <source>
        <dbReference type="ARBA" id="ARBA00001712"/>
    </source>
</evidence>
<comment type="similarity">
    <text evidence="6 13">Belongs to the aldose epimerase family.</text>
</comment>
<comment type="function">
    <text evidence="12">Mutarotase that catalyzes the interconversion of beta-D-galactose and alpha-D-galactose during galactose metabolism. Beta-D-galactose is metabolized in the liver into glucose 1-phosphate, the primary metabolic fuel, by the action of four enzymes that constitute the Leloir pathway: GALM, GALK1 (galactokinase), GALT (galactose-1-phosphate uridylyltransferase) and GALE (UDP-galactose-4'-epimerase). Involved in the maintenance of the equilibrium between the beta- and alpha-anomers of galactose, therefore ensuring a sufficient supply of the alpha-anomer for GALK1. Also active on D-glucose although shows a preference for galactose over glucose.</text>
</comment>
<dbReference type="UniPathway" id="UPA00214"/>
<reference evidence="17" key="2">
    <citation type="submission" date="2025-05" db="UniProtKB">
        <authorList>
            <consortium name="EnsemblMetazoa"/>
        </authorList>
    </citation>
    <scope>IDENTIFICATION</scope>
</reference>
<dbReference type="PIRSF" id="PIRSF005096">
    <property type="entry name" value="GALM"/>
    <property type="match status" value="1"/>
</dbReference>
<dbReference type="GO" id="GO:0030246">
    <property type="term" value="F:carbohydrate binding"/>
    <property type="evidence" value="ECO:0007669"/>
    <property type="project" value="InterPro"/>
</dbReference>
<dbReference type="Proteomes" id="UP001652700">
    <property type="component" value="Unplaced"/>
</dbReference>
<comment type="pathway">
    <text evidence="4">Carbohydrate metabolism; galactose metabolism.</text>
</comment>
<dbReference type="GO" id="GO:0005737">
    <property type="term" value="C:cytoplasm"/>
    <property type="evidence" value="ECO:0007669"/>
    <property type="project" value="UniProtKB-SubCell"/>
</dbReference>
<reference evidence="19" key="1">
    <citation type="submission" date="2025-04" db="UniProtKB">
        <authorList>
            <consortium name="RefSeq"/>
        </authorList>
    </citation>
    <scope>IDENTIFICATION</scope>
    <source>
        <tissue evidence="19">Whole insect</tissue>
    </source>
</reference>
<evidence type="ECO:0000256" key="10">
    <source>
        <dbReference type="ARBA" id="ARBA00023235"/>
    </source>
</evidence>
<keyword evidence="8" id="KW-0963">Cytoplasm</keyword>
<sequence length="370" mass="41045">MARRVKSVSSSDVSLSVEPFDILKDTEKGFNEIKCFTWKNIAGTEIKVINFGACITSICVPDKYNKSRDIAVGYDTLDGYLKPDNPYFGATIGRFANRIGKGKMKIENQEYKLATNNGLNHLHGGIKGFDKVVWDYSVNGNKVTLSYLSPDGEEGYPGSLVVNVTFELTVSNMFIINYKAMTTKPTVVNLTNHSYFNLAGNDAGAKELYDHVVRINADHFTPVDENLIPTGQLAKVEGTAFDLRKPVRLGDVINKVPKSPGFDHNFCVNRENSRKDADNFVASVVHPATGRSIEVYSDQPGVQFYTGNFLPENNSIPGKDGGSIKKHGAFCLETQNYPDSINQEKFPSPLLYPGEVYETTTKFRFSTKML</sequence>
<comment type="pathway">
    <text evidence="5 13">Carbohydrate metabolism; hexose metabolism.</text>
</comment>
<evidence type="ECO:0000256" key="8">
    <source>
        <dbReference type="ARBA" id="ARBA00022490"/>
    </source>
</evidence>
<dbReference type="Pfam" id="PF01263">
    <property type="entry name" value="Aldose_epim"/>
    <property type="match status" value="1"/>
</dbReference>
<gene>
    <name evidence="19" type="primary">LOC114333111</name>
</gene>
<evidence type="ECO:0000256" key="12">
    <source>
        <dbReference type="ARBA" id="ARBA00045743"/>
    </source>
</evidence>
<dbReference type="InterPro" id="IPR014718">
    <property type="entry name" value="GH-type_carb-bd"/>
</dbReference>
<comment type="catalytic activity">
    <reaction evidence="1 13">
        <text>alpha-D-glucose = beta-D-glucose</text>
        <dbReference type="Rhea" id="RHEA:10264"/>
        <dbReference type="ChEBI" id="CHEBI:15903"/>
        <dbReference type="ChEBI" id="CHEBI:17925"/>
        <dbReference type="EC" id="5.1.3.3"/>
    </reaction>
</comment>
<evidence type="ECO:0000256" key="11">
    <source>
        <dbReference type="ARBA" id="ARBA00023277"/>
    </source>
</evidence>
<dbReference type="GO" id="GO:0004034">
    <property type="term" value="F:aldose 1-epimerase activity"/>
    <property type="evidence" value="ECO:0007669"/>
    <property type="project" value="UniProtKB-EC"/>
</dbReference>
<dbReference type="FunCoup" id="A0A6P7FR50">
    <property type="interactions" value="301"/>
</dbReference>
<keyword evidence="18" id="KW-1185">Reference proteome</keyword>
<dbReference type="InterPro" id="IPR011013">
    <property type="entry name" value="Gal_mutarotase_sf_dom"/>
</dbReference>
<evidence type="ECO:0000256" key="14">
    <source>
        <dbReference type="PIRSR" id="PIRSR005096-1"/>
    </source>
</evidence>
<dbReference type="EnsemblMetazoa" id="XM_050647307.1">
    <property type="protein sequence ID" value="XP_050503264.1"/>
    <property type="gene ID" value="LOC126882392"/>
</dbReference>
<dbReference type="AlphaFoldDB" id="A0A6P7FR50"/>
<evidence type="ECO:0000313" key="18">
    <source>
        <dbReference type="Proteomes" id="UP001652700"/>
    </source>
</evidence>
<dbReference type="Gene3D" id="2.70.98.10">
    <property type="match status" value="1"/>
</dbReference>
<name>A0A6P7FR50_DIAVI</name>
<dbReference type="GO" id="GO:0006006">
    <property type="term" value="P:glucose metabolic process"/>
    <property type="evidence" value="ECO:0007669"/>
    <property type="project" value="TreeGrafter"/>
</dbReference>
<dbReference type="InterPro" id="IPR015443">
    <property type="entry name" value="Aldose_1-epimerase"/>
</dbReference>
<keyword evidence="11 13" id="KW-0119">Carbohydrate metabolism</keyword>
<evidence type="ECO:0000256" key="16">
    <source>
        <dbReference type="PIRSR" id="PIRSR005096-3"/>
    </source>
</evidence>
<accession>A0A6P7FR50</accession>
<evidence type="ECO:0000256" key="3">
    <source>
        <dbReference type="ARBA" id="ARBA00004496"/>
    </source>
</evidence>
<proteinExistence type="inferred from homology"/>
<evidence type="ECO:0000313" key="17">
    <source>
        <dbReference type="EnsemblMetazoa" id="XP_050503264.1"/>
    </source>
</evidence>
<comment type="subunit">
    <text evidence="7">Monomer.</text>
</comment>
<keyword evidence="10 13" id="KW-0413">Isomerase</keyword>
<dbReference type="PANTHER" id="PTHR10091">
    <property type="entry name" value="ALDOSE-1-EPIMERASE"/>
    <property type="match status" value="1"/>
</dbReference>
<dbReference type="NCBIfam" id="NF008277">
    <property type="entry name" value="PRK11055.1"/>
    <property type="match status" value="1"/>
</dbReference>
<protein>
    <recommendedName>
        <fullName evidence="13">Aldose 1-epimerase</fullName>
        <ecNumber evidence="13">5.1.3.3</ecNumber>
    </recommendedName>
</protein>
<dbReference type="OrthoDB" id="274691at2759"/>
<feature type="binding site" evidence="15">
    <location>
        <position position="263"/>
    </location>
    <ligand>
        <name>beta-D-galactose</name>
        <dbReference type="ChEBI" id="CHEBI:27667"/>
    </ligand>
</feature>
<evidence type="ECO:0000256" key="13">
    <source>
        <dbReference type="PIRNR" id="PIRNR005096"/>
    </source>
</evidence>
<evidence type="ECO:0000256" key="4">
    <source>
        <dbReference type="ARBA" id="ARBA00004947"/>
    </source>
</evidence>
<dbReference type="CDD" id="cd09019">
    <property type="entry name" value="galactose_mutarotase_like"/>
    <property type="match status" value="1"/>
</dbReference>
<dbReference type="UniPathway" id="UPA00242"/>
<dbReference type="SUPFAM" id="SSF74650">
    <property type="entry name" value="Galactose mutarotase-like"/>
    <property type="match status" value="1"/>
</dbReference>
<evidence type="ECO:0000313" key="19">
    <source>
        <dbReference type="RefSeq" id="XP_028138741.1"/>
    </source>
</evidence>
<feature type="binding site" evidence="16">
    <location>
        <begin position="97"/>
        <end position="98"/>
    </location>
    <ligand>
        <name>beta-D-galactose</name>
        <dbReference type="ChEBI" id="CHEBI:27667"/>
    </ligand>
</feature>
<dbReference type="PANTHER" id="PTHR10091:SF0">
    <property type="entry name" value="GALACTOSE MUTAROTASE"/>
    <property type="match status" value="1"/>
</dbReference>
<comment type="catalytic activity">
    <reaction evidence="2">
        <text>alpha-D-galactose = beta-D-galactose</text>
        <dbReference type="Rhea" id="RHEA:28675"/>
        <dbReference type="ChEBI" id="CHEBI:27667"/>
        <dbReference type="ChEBI" id="CHEBI:28061"/>
        <dbReference type="EC" id="5.1.3.3"/>
    </reaction>
    <physiologicalReaction direction="right-to-left" evidence="2">
        <dbReference type="Rhea" id="RHEA:28677"/>
    </physiologicalReaction>
</comment>
<feature type="active site" description="Proton donor" evidence="14">
    <location>
        <position position="193"/>
    </location>
</feature>
<dbReference type="RefSeq" id="XP_028138741.1">
    <property type="nucleotide sequence ID" value="XM_028282940.1"/>
</dbReference>
<keyword evidence="9" id="KW-0597">Phosphoprotein</keyword>
<organism evidence="19">
    <name type="scientific">Diabrotica virgifera virgifera</name>
    <name type="common">western corn rootworm</name>
    <dbReference type="NCBI Taxonomy" id="50390"/>
    <lineage>
        <taxon>Eukaryota</taxon>
        <taxon>Metazoa</taxon>
        <taxon>Ecdysozoa</taxon>
        <taxon>Arthropoda</taxon>
        <taxon>Hexapoda</taxon>
        <taxon>Insecta</taxon>
        <taxon>Pterygota</taxon>
        <taxon>Neoptera</taxon>
        <taxon>Endopterygota</taxon>
        <taxon>Coleoptera</taxon>
        <taxon>Polyphaga</taxon>
        <taxon>Cucujiformia</taxon>
        <taxon>Chrysomeloidea</taxon>
        <taxon>Chrysomelidae</taxon>
        <taxon>Galerucinae</taxon>
        <taxon>Diabroticina</taxon>
        <taxon>Diabroticites</taxon>
        <taxon>Diabrotica</taxon>
    </lineage>
</organism>
<evidence type="ECO:0000256" key="15">
    <source>
        <dbReference type="PIRSR" id="PIRSR005096-2"/>
    </source>
</evidence>
<evidence type="ECO:0000256" key="1">
    <source>
        <dbReference type="ARBA" id="ARBA00001614"/>
    </source>
</evidence>